<dbReference type="PANTHER" id="PTHR34220">
    <property type="entry name" value="SENSOR HISTIDINE KINASE YPDA"/>
    <property type="match status" value="1"/>
</dbReference>
<feature type="transmembrane region" description="Helical" evidence="1">
    <location>
        <begin position="43"/>
        <end position="70"/>
    </location>
</feature>
<keyword evidence="1" id="KW-1133">Transmembrane helix</keyword>
<dbReference type="KEGG" id="mmab:HQ865_20740"/>
<evidence type="ECO:0000313" key="4">
    <source>
        <dbReference type="Proteomes" id="UP000505355"/>
    </source>
</evidence>
<gene>
    <name evidence="3" type="ORF">HQ865_20740</name>
</gene>
<keyword evidence="3" id="KW-0808">Transferase</keyword>
<keyword evidence="4" id="KW-1185">Reference proteome</keyword>
<dbReference type="InterPro" id="IPR010559">
    <property type="entry name" value="Sig_transdc_His_kin_internal"/>
</dbReference>
<keyword evidence="1" id="KW-0472">Membrane</keyword>
<dbReference type="GO" id="GO:0016020">
    <property type="term" value="C:membrane"/>
    <property type="evidence" value="ECO:0007669"/>
    <property type="project" value="InterPro"/>
</dbReference>
<evidence type="ECO:0000259" key="2">
    <source>
        <dbReference type="Pfam" id="PF06580"/>
    </source>
</evidence>
<keyword evidence="1" id="KW-0812">Transmembrane</keyword>
<name>A0A7D4Q606_9SPHI</name>
<dbReference type="PANTHER" id="PTHR34220:SF7">
    <property type="entry name" value="SENSOR HISTIDINE KINASE YPDA"/>
    <property type="match status" value="1"/>
</dbReference>
<dbReference type="EMBL" id="CP054139">
    <property type="protein sequence ID" value="QKJ32087.1"/>
    <property type="molecule type" value="Genomic_DNA"/>
</dbReference>
<proteinExistence type="predicted"/>
<dbReference type="RefSeq" id="WP_173416739.1">
    <property type="nucleotide sequence ID" value="NZ_CP054139.1"/>
</dbReference>
<dbReference type="InterPro" id="IPR036890">
    <property type="entry name" value="HATPase_C_sf"/>
</dbReference>
<reference evidence="3 4" key="1">
    <citation type="submission" date="2020-05" db="EMBL/GenBank/DDBJ databases">
        <title>Mucilaginibacter mali sp. nov.</title>
        <authorList>
            <person name="Kim H.S."/>
            <person name="Lee K.C."/>
            <person name="Suh M.K."/>
            <person name="Kim J.-S."/>
            <person name="Han K.-I."/>
            <person name="Eom M.K."/>
            <person name="Shin Y.K."/>
            <person name="Lee J.-S."/>
        </authorList>
    </citation>
    <scope>NUCLEOTIDE SEQUENCE [LARGE SCALE GENOMIC DNA]</scope>
    <source>
        <strain evidence="3 4">G2-14</strain>
    </source>
</reference>
<protein>
    <submittedName>
        <fullName evidence="3">Histidine kinase</fullName>
    </submittedName>
</protein>
<dbReference type="AlphaFoldDB" id="A0A7D4Q606"/>
<feature type="transmembrane region" description="Helical" evidence="1">
    <location>
        <begin position="124"/>
        <end position="146"/>
    </location>
</feature>
<dbReference type="Proteomes" id="UP000505355">
    <property type="component" value="Chromosome"/>
</dbReference>
<evidence type="ECO:0000256" key="1">
    <source>
        <dbReference type="SAM" id="Phobius"/>
    </source>
</evidence>
<dbReference type="InterPro" id="IPR050640">
    <property type="entry name" value="Bact_2-comp_sensor_kinase"/>
</dbReference>
<feature type="transmembrane region" description="Helical" evidence="1">
    <location>
        <begin position="5"/>
        <end position="23"/>
    </location>
</feature>
<dbReference type="Gene3D" id="3.30.565.10">
    <property type="entry name" value="Histidine kinase-like ATPase, C-terminal domain"/>
    <property type="match status" value="1"/>
</dbReference>
<keyword evidence="3" id="KW-0418">Kinase</keyword>
<evidence type="ECO:0000313" key="3">
    <source>
        <dbReference type="EMBL" id="QKJ32087.1"/>
    </source>
</evidence>
<accession>A0A7D4Q606</accession>
<feature type="transmembrane region" description="Helical" evidence="1">
    <location>
        <begin position="82"/>
        <end position="104"/>
    </location>
</feature>
<dbReference type="GO" id="GO:0000155">
    <property type="term" value="F:phosphorelay sensor kinase activity"/>
    <property type="evidence" value="ECO:0007669"/>
    <property type="project" value="InterPro"/>
</dbReference>
<feature type="domain" description="Signal transduction histidine kinase internal region" evidence="2">
    <location>
        <begin position="166"/>
        <end position="240"/>
    </location>
</feature>
<dbReference type="Pfam" id="PF06580">
    <property type="entry name" value="His_kinase"/>
    <property type="match status" value="1"/>
</dbReference>
<organism evidence="3 4">
    <name type="scientific">Mucilaginibacter mali</name>
    <dbReference type="NCBI Taxonomy" id="2740462"/>
    <lineage>
        <taxon>Bacteria</taxon>
        <taxon>Pseudomonadati</taxon>
        <taxon>Bacteroidota</taxon>
        <taxon>Sphingobacteriia</taxon>
        <taxon>Sphingobacteriales</taxon>
        <taxon>Sphingobacteriaceae</taxon>
        <taxon>Mucilaginibacter</taxon>
    </lineage>
</organism>
<sequence length="352" mass="41507">MKRKYIIWIHVAVWILLILNHTVPIFQHNAFHSFKDLPHSFGLFIKYLLCEVGFCSITALCFYSNYLFVAPQLFVKRNYFKAVLYIVLILLALICWRYIVEFWFFKPVLGFDNYRGRPVTAEYYISNIFYYYFPAYFIYGIIYFFAENWYRTKQLEQELQKEQAAAELTFLRSQINPHFLFNSINDIYSLTYQRSDQAPVALLKLSEILRYMLREGKDDFMLLQSEIKYLENVIELQRISAKGNAYIDFTVEGYVGNQKIATLLFIAFVENAFKHGVLTDAANPVKMHLQATNDRLQFTISNKKNNDQKDKTGGIGLNNVRRRLLLMYPGKHNLAINEDAEFYTVNLELQLT</sequence>